<dbReference type="CDD" id="cd10524">
    <property type="entry name" value="SET_Suv4-20-like"/>
    <property type="match status" value="1"/>
</dbReference>
<feature type="region of interest" description="Disordered" evidence="18">
    <location>
        <begin position="472"/>
        <end position="505"/>
    </location>
</feature>
<feature type="region of interest" description="Disordered" evidence="18">
    <location>
        <begin position="241"/>
        <end position="275"/>
    </location>
</feature>
<evidence type="ECO:0000256" key="5">
    <source>
        <dbReference type="ARBA" id="ARBA00015413"/>
    </source>
</evidence>
<evidence type="ECO:0000256" key="13">
    <source>
        <dbReference type="ARBA" id="ARBA00023163"/>
    </source>
</evidence>
<evidence type="ECO:0000313" key="20">
    <source>
        <dbReference type="EMBL" id="KAG2174038.1"/>
    </source>
</evidence>
<keyword evidence="12" id="KW-0805">Transcription regulation</keyword>
<dbReference type="GO" id="GO:0032259">
    <property type="term" value="P:methylation"/>
    <property type="evidence" value="ECO:0007669"/>
    <property type="project" value="UniProtKB-KW"/>
</dbReference>
<evidence type="ECO:0000256" key="7">
    <source>
        <dbReference type="ARBA" id="ARBA00022491"/>
    </source>
</evidence>
<keyword evidence="21" id="KW-1185">Reference proteome</keyword>
<keyword evidence="13" id="KW-0804">Transcription</keyword>
<proteinExistence type="predicted"/>
<evidence type="ECO:0000256" key="12">
    <source>
        <dbReference type="ARBA" id="ARBA00023015"/>
    </source>
</evidence>
<comment type="caution">
    <text evidence="20">The sequence shown here is derived from an EMBL/GenBank/DDBJ whole genome shotgun (WGS) entry which is preliminary data.</text>
</comment>
<dbReference type="GO" id="GO:0140943">
    <property type="term" value="F:histone H4K20 trimethyltransferase activity"/>
    <property type="evidence" value="ECO:0007669"/>
    <property type="project" value="UniProtKB-EC"/>
</dbReference>
<evidence type="ECO:0000256" key="9">
    <source>
        <dbReference type="ARBA" id="ARBA00022679"/>
    </source>
</evidence>
<accession>A0A8H7UBP9</accession>
<evidence type="ECO:0000256" key="11">
    <source>
        <dbReference type="ARBA" id="ARBA00022853"/>
    </source>
</evidence>
<dbReference type="PROSITE" id="PS50280">
    <property type="entry name" value="SET"/>
    <property type="match status" value="1"/>
</dbReference>
<gene>
    <name evidence="20" type="ORF">INT44_000152</name>
</gene>
<keyword evidence="11" id="KW-0156">Chromatin regulator</keyword>
<evidence type="ECO:0000256" key="14">
    <source>
        <dbReference type="ARBA" id="ARBA00023242"/>
    </source>
</evidence>
<comment type="catalytic activity">
    <reaction evidence="17">
        <text>L-lysyl(20)-[histone H4] + 3 S-adenosyl-L-methionine = N(6),N(6),N(6)-trimethyl-L-lysyl(20)-[histone H4] + 3 S-adenosyl-L-homocysteine + 3 H(+)</text>
        <dbReference type="Rhea" id="RHEA:64456"/>
        <dbReference type="Rhea" id="RHEA-COMP:15554"/>
        <dbReference type="Rhea" id="RHEA-COMP:15998"/>
        <dbReference type="ChEBI" id="CHEBI:15378"/>
        <dbReference type="ChEBI" id="CHEBI:29969"/>
        <dbReference type="ChEBI" id="CHEBI:57856"/>
        <dbReference type="ChEBI" id="CHEBI:59789"/>
        <dbReference type="ChEBI" id="CHEBI:61961"/>
        <dbReference type="EC" id="2.1.1.372"/>
    </reaction>
</comment>
<evidence type="ECO:0000256" key="8">
    <source>
        <dbReference type="ARBA" id="ARBA00022603"/>
    </source>
</evidence>
<evidence type="ECO:0000256" key="6">
    <source>
        <dbReference type="ARBA" id="ARBA00022454"/>
    </source>
</evidence>
<dbReference type="GO" id="GO:0005694">
    <property type="term" value="C:chromosome"/>
    <property type="evidence" value="ECO:0007669"/>
    <property type="project" value="UniProtKB-SubCell"/>
</dbReference>
<dbReference type="Gene3D" id="2.170.270.10">
    <property type="entry name" value="SET domain"/>
    <property type="match status" value="1"/>
</dbReference>
<evidence type="ECO:0000256" key="3">
    <source>
        <dbReference type="ARBA" id="ARBA00012188"/>
    </source>
</evidence>
<protein>
    <recommendedName>
        <fullName evidence="5">Histone-lysine N-methyltransferase SET9</fullName>
        <ecNumber evidence="3">2.1.1.362</ecNumber>
        <ecNumber evidence="15">2.1.1.372</ecNumber>
    </recommendedName>
    <alternativeName>
        <fullName evidence="4">Histone-lysine N-methyltransferase set9</fullName>
    </alternativeName>
    <alternativeName>
        <fullName evidence="16">SET domain protein 9</fullName>
    </alternativeName>
</protein>
<keyword evidence="10" id="KW-0949">S-adenosyl-L-methionine</keyword>
<dbReference type="PROSITE" id="PS51570">
    <property type="entry name" value="SAM_MT43_SUVAR420_2"/>
    <property type="match status" value="1"/>
</dbReference>
<dbReference type="GO" id="GO:0005634">
    <property type="term" value="C:nucleus"/>
    <property type="evidence" value="ECO:0007669"/>
    <property type="project" value="UniProtKB-SubCell"/>
</dbReference>
<dbReference type="Pfam" id="PF00856">
    <property type="entry name" value="SET"/>
    <property type="match status" value="1"/>
</dbReference>
<dbReference type="PROSITE" id="PS51567">
    <property type="entry name" value="SAM_MT43_SUVAR420_1"/>
    <property type="match status" value="1"/>
</dbReference>
<feature type="region of interest" description="Disordered" evidence="18">
    <location>
        <begin position="317"/>
        <end position="336"/>
    </location>
</feature>
<keyword evidence="7" id="KW-0678">Repressor</keyword>
<keyword evidence="14" id="KW-0539">Nucleus</keyword>
<dbReference type="PANTHER" id="PTHR12977">
    <property type="entry name" value="SUPPRESSOR OF VARIEGATION 4-20-RELATED"/>
    <property type="match status" value="1"/>
</dbReference>
<keyword evidence="6" id="KW-0158">Chromosome</keyword>
<dbReference type="InterPro" id="IPR025790">
    <property type="entry name" value="Suv4-20_animal"/>
</dbReference>
<evidence type="ECO:0000256" key="4">
    <source>
        <dbReference type="ARBA" id="ARBA00014232"/>
    </source>
</evidence>
<dbReference type="EMBL" id="JAEPRA010000017">
    <property type="protein sequence ID" value="KAG2174038.1"/>
    <property type="molecule type" value="Genomic_DNA"/>
</dbReference>
<name>A0A8H7UBP9_9FUNG</name>
<evidence type="ECO:0000256" key="10">
    <source>
        <dbReference type="ARBA" id="ARBA00022691"/>
    </source>
</evidence>
<dbReference type="EC" id="2.1.1.372" evidence="15"/>
<feature type="domain" description="SET" evidence="19">
    <location>
        <begin position="101"/>
        <end position="216"/>
    </location>
</feature>
<feature type="compositionally biased region" description="Polar residues" evidence="18">
    <location>
        <begin position="482"/>
        <end position="501"/>
    </location>
</feature>
<keyword evidence="9" id="KW-0808">Transferase</keyword>
<reference evidence="20" key="1">
    <citation type="submission" date="2020-12" db="EMBL/GenBank/DDBJ databases">
        <title>Metabolic potential, ecology and presence of endohyphal bacteria is reflected in genomic diversity of Mucoromycotina.</title>
        <authorList>
            <person name="Muszewska A."/>
            <person name="Okrasinska A."/>
            <person name="Steczkiewicz K."/>
            <person name="Drgas O."/>
            <person name="Orlowska M."/>
            <person name="Perlinska-Lenart U."/>
            <person name="Aleksandrzak-Piekarczyk T."/>
            <person name="Szatraj K."/>
            <person name="Zielenkiewicz U."/>
            <person name="Pilsyk S."/>
            <person name="Malc E."/>
            <person name="Mieczkowski P."/>
            <person name="Kruszewska J.S."/>
            <person name="Biernat P."/>
            <person name="Pawlowska J."/>
        </authorList>
    </citation>
    <scope>NUCLEOTIDE SEQUENCE</scope>
    <source>
        <strain evidence="20">WA0000051536</strain>
    </source>
</reference>
<dbReference type="InterPro" id="IPR039977">
    <property type="entry name" value="Suv4-20/Set9"/>
</dbReference>
<dbReference type="InterPro" id="IPR046341">
    <property type="entry name" value="SET_dom_sf"/>
</dbReference>
<dbReference type="AlphaFoldDB" id="A0A8H7UBP9"/>
<dbReference type="InterPro" id="IPR025783">
    <property type="entry name" value="Set9_fungi"/>
</dbReference>
<feature type="compositionally biased region" description="Basic and acidic residues" evidence="18">
    <location>
        <begin position="241"/>
        <end position="259"/>
    </location>
</feature>
<dbReference type="SMART" id="SM00317">
    <property type="entry name" value="SET"/>
    <property type="match status" value="1"/>
</dbReference>
<evidence type="ECO:0000256" key="15">
    <source>
        <dbReference type="ARBA" id="ARBA00024057"/>
    </source>
</evidence>
<comment type="subcellular location">
    <subcellularLocation>
        <location evidence="2">Chromosome</location>
    </subcellularLocation>
    <subcellularLocation>
        <location evidence="1">Nucleus</location>
    </subcellularLocation>
</comment>
<evidence type="ECO:0000313" key="21">
    <source>
        <dbReference type="Proteomes" id="UP000612746"/>
    </source>
</evidence>
<organism evidence="20 21">
    <name type="scientific">Umbelopsis vinacea</name>
    <dbReference type="NCBI Taxonomy" id="44442"/>
    <lineage>
        <taxon>Eukaryota</taxon>
        <taxon>Fungi</taxon>
        <taxon>Fungi incertae sedis</taxon>
        <taxon>Mucoromycota</taxon>
        <taxon>Mucoromycotina</taxon>
        <taxon>Umbelopsidomycetes</taxon>
        <taxon>Umbelopsidales</taxon>
        <taxon>Umbelopsidaceae</taxon>
        <taxon>Umbelopsis</taxon>
    </lineage>
</organism>
<sequence>MDFALLSKYDDLFTDIFLDALFLWFNTLKMNTDHRRPRIPANKVLDIIQRNVLQKGKLNDAVNEFLAMEYFKSYLANKTPRQHLEFVQHMKRYLSMYLPNAGYEISETKRYSTTKRTEACVIATKDWMVGDELRLCTGAIASLNAKDDAELKLGDRDFSVMYSTRKGCSCLFLGPARFFNHDCESNCKFIASGQNGITFKLIKDVKCGEELTTFYGMHYFGENNCECRCVTCERNGQGAFAEEKDKDTTTEDPVFENHNRRSGRKRKSANYEGEGDVRSLEYDVEPLSPKRACAPIAPSRESSATISDLSDIDFEQTSEKGHEQQATLKVEPPSPTVHNQPLVMSIGFLCSEEEKAKKEAAAAAAAAAAVDPKSSAPRPSSHQRVHSGSPLDLLCDAILDVEFMQAQSQRVAAASTTTNFIPPAEPVKQEAKEIEHMRDIDSFEDSLFDDVLSNFDEFDDGISDLSSIDSDLLSEESDADTPPSSVSSNERPSMSRESSNKWMMARRRGSKQELRCLACDKPLVQKESTDASDPVATELATWTWSPSAVFIDWFPKRCPRCERHFTIFNQEWPKRKVKTKKVKEMTSTVSSESVLKSESTEPIQEVLRDEDDDLFKPLVSIEKPVTYSRRQRPQKPVIHTGMLDTVSALRQVFGE</sequence>
<dbReference type="PANTHER" id="PTHR12977:SF4">
    <property type="entry name" value="HISTONE-LYSINE N-METHYLTRANSFERASE KMT5B"/>
    <property type="match status" value="1"/>
</dbReference>
<dbReference type="Gene3D" id="1.10.10.1700">
    <property type="entry name" value="Histone-lysine N-methyltransferase"/>
    <property type="match status" value="1"/>
</dbReference>
<keyword evidence="8" id="KW-0489">Methyltransferase</keyword>
<evidence type="ECO:0000256" key="1">
    <source>
        <dbReference type="ARBA" id="ARBA00004123"/>
    </source>
</evidence>
<evidence type="ECO:0000256" key="18">
    <source>
        <dbReference type="SAM" id="MobiDB-lite"/>
    </source>
</evidence>
<evidence type="ECO:0000256" key="16">
    <source>
        <dbReference type="ARBA" id="ARBA00030653"/>
    </source>
</evidence>
<dbReference type="InterPro" id="IPR001214">
    <property type="entry name" value="SET_dom"/>
</dbReference>
<dbReference type="EC" id="2.1.1.362" evidence="3"/>
<dbReference type="GO" id="GO:0140941">
    <property type="term" value="F:histone H4K20me methyltransferase activity"/>
    <property type="evidence" value="ECO:0007669"/>
    <property type="project" value="UniProtKB-EC"/>
</dbReference>
<dbReference type="InterPro" id="IPR041938">
    <property type="entry name" value="Hist-Lys_N-MTase_N"/>
</dbReference>
<dbReference type="OrthoDB" id="6627536at2759"/>
<dbReference type="SUPFAM" id="SSF82199">
    <property type="entry name" value="SET domain"/>
    <property type="match status" value="1"/>
</dbReference>
<evidence type="ECO:0000256" key="2">
    <source>
        <dbReference type="ARBA" id="ARBA00004286"/>
    </source>
</evidence>
<dbReference type="Proteomes" id="UP000612746">
    <property type="component" value="Unassembled WGS sequence"/>
</dbReference>
<evidence type="ECO:0000256" key="17">
    <source>
        <dbReference type="ARBA" id="ARBA00048081"/>
    </source>
</evidence>
<evidence type="ECO:0000259" key="19">
    <source>
        <dbReference type="PROSITE" id="PS50280"/>
    </source>
</evidence>